<accession>A0A5M5BUV1</accession>
<dbReference type="EMBL" id="VWLE01000785">
    <property type="protein sequence ID" value="KAA3934578.1"/>
    <property type="molecule type" value="Genomic_DNA"/>
</dbReference>
<dbReference type="AlphaFoldDB" id="A0A5M5BUV1"/>
<comment type="caution">
    <text evidence="2">The sequence shown here is derived from an EMBL/GenBank/DDBJ whole genome shotgun (WGS) entry which is preliminary data.</text>
</comment>
<feature type="non-terminal residue" evidence="2">
    <location>
        <position position="186"/>
    </location>
</feature>
<dbReference type="Proteomes" id="UP000323717">
    <property type="component" value="Unassembled WGS sequence"/>
</dbReference>
<evidence type="ECO:0000313" key="2">
    <source>
        <dbReference type="EMBL" id="KAA3934578.1"/>
    </source>
</evidence>
<gene>
    <name evidence="2" type="ORF">F3D71_28855</name>
</gene>
<name>A0A5M5BUV1_BACOV</name>
<organism evidence="2 3">
    <name type="scientific">Bacteroides ovatus</name>
    <dbReference type="NCBI Taxonomy" id="28116"/>
    <lineage>
        <taxon>Bacteria</taxon>
        <taxon>Pseudomonadati</taxon>
        <taxon>Bacteroidota</taxon>
        <taxon>Bacteroidia</taxon>
        <taxon>Bacteroidales</taxon>
        <taxon>Bacteroidaceae</taxon>
        <taxon>Bacteroides</taxon>
    </lineage>
</organism>
<keyword evidence="1" id="KW-0732">Signal</keyword>
<feature type="chain" id="PRO_5024342495" evidence="1">
    <location>
        <begin position="22"/>
        <end position="186"/>
    </location>
</feature>
<feature type="signal peptide" evidence="1">
    <location>
        <begin position="1"/>
        <end position="21"/>
    </location>
</feature>
<reference evidence="2 3" key="1">
    <citation type="journal article" date="2019" name="Nat. Med.">
        <title>A library of human gut bacterial isolates paired with longitudinal multiomics data enables mechanistic microbiome research.</title>
        <authorList>
            <person name="Poyet M."/>
            <person name="Groussin M."/>
            <person name="Gibbons S.M."/>
            <person name="Avila-Pacheco J."/>
            <person name="Jiang X."/>
            <person name="Kearney S.M."/>
            <person name="Perrotta A.R."/>
            <person name="Berdy B."/>
            <person name="Zhao S."/>
            <person name="Lieberman T.D."/>
            <person name="Swanson P.K."/>
            <person name="Smith M."/>
            <person name="Roesemann S."/>
            <person name="Alexander J.E."/>
            <person name="Rich S.A."/>
            <person name="Livny J."/>
            <person name="Vlamakis H."/>
            <person name="Clish C."/>
            <person name="Bullock K."/>
            <person name="Deik A."/>
            <person name="Scott J."/>
            <person name="Pierce K.A."/>
            <person name="Xavier R.J."/>
            <person name="Alm E.J."/>
        </authorList>
    </citation>
    <scope>NUCLEOTIDE SEQUENCE [LARGE SCALE GENOMIC DNA]</scope>
    <source>
        <strain evidence="2 3">BIOML-A163</strain>
    </source>
</reference>
<evidence type="ECO:0000256" key="1">
    <source>
        <dbReference type="SAM" id="SignalP"/>
    </source>
</evidence>
<proteinExistence type="predicted"/>
<evidence type="ECO:0000313" key="3">
    <source>
        <dbReference type="Proteomes" id="UP000323717"/>
    </source>
</evidence>
<protein>
    <submittedName>
        <fullName evidence="2">Uncharacterized protein</fullName>
    </submittedName>
</protein>
<sequence>MKRLFIFWVILLPALTQHVHAQYYSVNYDARTVAAMAAAFGTEAVAESYYREQVDDILKHYTAAEVAAAGIFSSKFLEHKALSDHGIWCSSTENYYYRRIYHMVAEKIMPKIWVVAKLMLRSPQTAIHWGSYLMKVCDDTKSLCMQFESVVTNSTLSFSDIAFLEIDRDIATLLNLAELGGTDWQR</sequence>